<accession>A0AC58TAB4</accession>
<evidence type="ECO:0000313" key="2">
    <source>
        <dbReference type="RefSeq" id="XP_075094151.1"/>
    </source>
</evidence>
<keyword evidence="1" id="KW-1185">Reference proteome</keyword>
<evidence type="ECO:0000313" key="1">
    <source>
        <dbReference type="Proteomes" id="UP000790787"/>
    </source>
</evidence>
<reference evidence="2" key="2">
    <citation type="submission" date="2025-08" db="UniProtKB">
        <authorList>
            <consortium name="RefSeq"/>
        </authorList>
    </citation>
    <scope>IDENTIFICATION</scope>
    <source>
        <tissue evidence="2">Leaf</tissue>
    </source>
</reference>
<dbReference type="RefSeq" id="XP_075094151.1">
    <property type="nucleotide sequence ID" value="XM_075238050.1"/>
</dbReference>
<reference evidence="1" key="1">
    <citation type="journal article" date="2014" name="Nat. Commun.">
        <title>The tobacco genome sequence and its comparison with those of tomato and potato.</title>
        <authorList>
            <person name="Sierro N."/>
            <person name="Battey J.N."/>
            <person name="Ouadi S."/>
            <person name="Bakaher N."/>
            <person name="Bovet L."/>
            <person name="Willig A."/>
            <person name="Goepfert S."/>
            <person name="Peitsch M.C."/>
            <person name="Ivanov N.V."/>
        </authorList>
    </citation>
    <scope>NUCLEOTIDE SEQUENCE [LARGE SCALE GENOMIC DNA]</scope>
</reference>
<gene>
    <name evidence="2" type="primary">LOC107815192</name>
</gene>
<dbReference type="Proteomes" id="UP000790787">
    <property type="component" value="Chromosome 19"/>
</dbReference>
<name>A0AC58TAB4_TOBAC</name>
<organism evidence="1 2">
    <name type="scientific">Nicotiana tabacum</name>
    <name type="common">Common tobacco</name>
    <dbReference type="NCBI Taxonomy" id="4097"/>
    <lineage>
        <taxon>Eukaryota</taxon>
        <taxon>Viridiplantae</taxon>
        <taxon>Streptophyta</taxon>
        <taxon>Embryophyta</taxon>
        <taxon>Tracheophyta</taxon>
        <taxon>Spermatophyta</taxon>
        <taxon>Magnoliopsida</taxon>
        <taxon>eudicotyledons</taxon>
        <taxon>Gunneridae</taxon>
        <taxon>Pentapetalae</taxon>
        <taxon>asterids</taxon>
        <taxon>lamiids</taxon>
        <taxon>Solanales</taxon>
        <taxon>Solanaceae</taxon>
        <taxon>Nicotianoideae</taxon>
        <taxon>Nicotianeae</taxon>
        <taxon>Nicotiana</taxon>
    </lineage>
</organism>
<sequence length="78" mass="8940">MRHGEKLSFWINVHNALVMHAFLVHGIPRSNLKRTSLLLKAAYNIGGNTVSVNRIQNSILRCQLPRPGQWLQSLFFTK</sequence>
<protein>
    <submittedName>
        <fullName evidence="2">Uncharacterized protein LOC107815192</fullName>
    </submittedName>
</protein>
<proteinExistence type="predicted"/>